<keyword evidence="3" id="KW-1185">Reference proteome</keyword>
<sequence>MKDASDEKQSVWMWKDQCGVGLTQNDWNWNTEMSSKAVRPSECRAPGTAELRRLVQNGSASPRTRRSRRGSAGPAGLCAAGARSPLKAPCRLHPKNPEVILLFQQLNATSQLGESDCEDSNKAELVLHESSASRRCGRHWTWACDTVDITGQDGRENIQQHNISKGIHLASILNTYLDRHFSKKDNVSRGKHIVYEAMCTLAQNSVAEGRNVKMLLQSDGEMIQKNHQENLTLETFAVFCSLGVFPPDSGKERSRMIFTATGLAETLGS</sequence>
<feature type="region of interest" description="Disordered" evidence="1">
    <location>
        <begin position="53"/>
        <end position="76"/>
    </location>
</feature>
<comment type="caution">
    <text evidence="2">The sequence shown here is derived from an EMBL/GenBank/DDBJ whole genome shotgun (WGS) entry which is preliminary data.</text>
</comment>
<gene>
    <name evidence="2" type="ORF">MG293_010075</name>
</gene>
<dbReference type="EMBL" id="JAKZEL010000010">
    <property type="protein sequence ID" value="KAI4539680.1"/>
    <property type="molecule type" value="Genomic_DNA"/>
</dbReference>
<protein>
    <submittedName>
        <fullName evidence="2">Uncharacterized protein</fullName>
    </submittedName>
</protein>
<proteinExistence type="predicted"/>
<evidence type="ECO:0000313" key="3">
    <source>
        <dbReference type="Proteomes" id="UP001214576"/>
    </source>
</evidence>
<dbReference type="AlphaFoldDB" id="A0AAD4Y6L0"/>
<name>A0AAD4Y6L0_OVIAM</name>
<organism evidence="2 3">
    <name type="scientific">Ovis ammon polii</name>
    <dbReference type="NCBI Taxonomy" id="230172"/>
    <lineage>
        <taxon>Eukaryota</taxon>
        <taxon>Metazoa</taxon>
        <taxon>Chordata</taxon>
        <taxon>Craniata</taxon>
        <taxon>Vertebrata</taxon>
        <taxon>Euteleostomi</taxon>
        <taxon>Mammalia</taxon>
        <taxon>Eutheria</taxon>
        <taxon>Laurasiatheria</taxon>
        <taxon>Artiodactyla</taxon>
        <taxon>Ruminantia</taxon>
        <taxon>Pecora</taxon>
        <taxon>Bovidae</taxon>
        <taxon>Caprinae</taxon>
        <taxon>Ovis</taxon>
    </lineage>
</organism>
<evidence type="ECO:0000313" key="2">
    <source>
        <dbReference type="EMBL" id="KAI4539680.1"/>
    </source>
</evidence>
<accession>A0AAD4Y6L0</accession>
<evidence type="ECO:0000256" key="1">
    <source>
        <dbReference type="SAM" id="MobiDB-lite"/>
    </source>
</evidence>
<dbReference type="Proteomes" id="UP001214576">
    <property type="component" value="Unassembled WGS sequence"/>
</dbReference>
<reference evidence="2" key="1">
    <citation type="submission" date="2022-03" db="EMBL/GenBank/DDBJ databases">
        <title>Genomic analyses of argali, domestic sheep and their hybrids provide insights into chromosomal evolution, heterosis and genetic basis of agronomic traits.</title>
        <authorList>
            <person name="Li M."/>
        </authorList>
    </citation>
    <scope>NUCLEOTIDE SEQUENCE</scope>
    <source>
        <strain evidence="2">CAU-MHL-2022a</strain>
        <tissue evidence="2">Skin</tissue>
    </source>
</reference>